<gene>
    <name evidence="2" type="ORF">ACFO6Q_08930</name>
</gene>
<evidence type="ECO:0000313" key="2">
    <source>
        <dbReference type="EMBL" id="MFC4820448.1"/>
    </source>
</evidence>
<dbReference type="EMBL" id="JBHSHD010000007">
    <property type="protein sequence ID" value="MFC4820448.1"/>
    <property type="molecule type" value="Genomic_DNA"/>
</dbReference>
<organism evidence="2 3">
    <name type="scientific">Dokdonella ginsengisoli</name>
    <dbReference type="NCBI Taxonomy" id="363846"/>
    <lineage>
        <taxon>Bacteria</taxon>
        <taxon>Pseudomonadati</taxon>
        <taxon>Pseudomonadota</taxon>
        <taxon>Gammaproteobacteria</taxon>
        <taxon>Lysobacterales</taxon>
        <taxon>Rhodanobacteraceae</taxon>
        <taxon>Dokdonella</taxon>
    </lineage>
</organism>
<name>A0ABV9QSW8_9GAMM</name>
<proteinExistence type="predicted"/>
<feature type="chain" id="PRO_5045377735" description="Ig-like domain-containing protein" evidence="1">
    <location>
        <begin position="19"/>
        <end position="1074"/>
    </location>
</feature>
<evidence type="ECO:0000313" key="3">
    <source>
        <dbReference type="Proteomes" id="UP001595886"/>
    </source>
</evidence>
<evidence type="ECO:0008006" key="4">
    <source>
        <dbReference type="Google" id="ProtNLM"/>
    </source>
</evidence>
<keyword evidence="3" id="KW-1185">Reference proteome</keyword>
<dbReference type="SUPFAM" id="SSF63829">
    <property type="entry name" value="Calcium-dependent phosphotriesterase"/>
    <property type="match status" value="1"/>
</dbReference>
<sequence>MFCAATAAALLGVAAAGAAPAGTRAGATTKAAHAAVKLSAAAGQLNGSELGLTVGLTLNGDGSSCGTDTTVVAQVGDSVDFCYTVTNHSAVEVAFSTLQDSVDGVVFASQPTPIAAGGGTYVHHRSVVARDLGDFTHTATWKAFGGDLGYSADDTAATPFVDIRQTGTPLVPGDNRTVAIALPFAFTLHGVPSDTLCVGDNGGLIFGRSFLACEQLNLYWNNVPLPSYDIGGATILPHWDDFTSGGLAPLTDGVHWQVRGEPGARELIVQWNKPKVSWPDYTPQRANFEAILREDGTLSFVYDSLSFGAAASPGWDNAGRATIGLQNADRSIVNQYSYATALPHLPPSAIDWHWNATVLVAQAGVDVEVSSAVLALTPASIDEAAPSGSSTPVTTALAIGNDGRVDLDWSLDELPSSRAHFPRTQRQIAPRAAAMLSGTRMAPESTAGVPAYLFGSEPRQYFWSLDLLRPETLTALRIGLPAEISGTSFADNDFSKLYVITFDGSFGSVDTLVGDLTPIGQATPDPARVGWRGLRWDASSGRLYLTDLTRDRTSRLYTIDRATGATSLVGPLAGSGLPPQMNVSAVAIAPDGLMYGVDGETGTLLAIDKDTGAAAAIGSLGLELPVPIGLDFAGGGMHLDFDASSGVLYLAANEQYRQGNDAAFATNVYAVDLVDGAAQPIGPLFGSPSQGIRAMAIARPSRTCVLPGEVPWLSVSPTSGTVVADAPPTQVTVTLDPSGLADGLHSADVCLSSNDPLRRRVGVPVEFTVGTIAPSVSVAPSPLRVAVAAGASRIEPLTIANDGTPGSRLSYQIVEAPADCSAPGDVSWLRAMPAGGELRAGESAPLAAVGFDAGALEEGSHAAVLCVLSNDPAQPSITLPVELTVTPPDALFASGFETPGDGGEPRPGLYTDRATFLTRVEPGYFDNPFTNVTVNSFGIGYRYRQGELAYTLATDLLPIDGGGFLSYTMPGVITTYDARAKIVVTFTGGEVTAVGGNFWATDVDEMPSPMNVTVTLGDGTQETFVAAGRSEFRGFTTTAPIASVTIESQDSIAPTIFSWTVMDNLIVGRNAFAE</sequence>
<dbReference type="RefSeq" id="WP_380020301.1">
    <property type="nucleotide sequence ID" value="NZ_JBHSHD010000007.1"/>
</dbReference>
<reference evidence="3" key="1">
    <citation type="journal article" date="2019" name="Int. J. Syst. Evol. Microbiol.">
        <title>The Global Catalogue of Microorganisms (GCM) 10K type strain sequencing project: providing services to taxonomists for standard genome sequencing and annotation.</title>
        <authorList>
            <consortium name="The Broad Institute Genomics Platform"/>
            <consortium name="The Broad Institute Genome Sequencing Center for Infectious Disease"/>
            <person name="Wu L."/>
            <person name="Ma J."/>
        </authorList>
    </citation>
    <scope>NUCLEOTIDE SEQUENCE [LARGE SCALE GENOMIC DNA]</scope>
    <source>
        <strain evidence="3">CCUG 30340</strain>
    </source>
</reference>
<protein>
    <recommendedName>
        <fullName evidence="4">Ig-like domain-containing protein</fullName>
    </recommendedName>
</protein>
<comment type="caution">
    <text evidence="2">The sequence shown here is derived from an EMBL/GenBank/DDBJ whole genome shotgun (WGS) entry which is preliminary data.</text>
</comment>
<dbReference type="Proteomes" id="UP001595886">
    <property type="component" value="Unassembled WGS sequence"/>
</dbReference>
<keyword evidence="1" id="KW-0732">Signal</keyword>
<evidence type="ECO:0000256" key="1">
    <source>
        <dbReference type="SAM" id="SignalP"/>
    </source>
</evidence>
<feature type="signal peptide" evidence="1">
    <location>
        <begin position="1"/>
        <end position="18"/>
    </location>
</feature>
<accession>A0ABV9QSW8</accession>